<feature type="transmembrane region" description="Helical" evidence="8">
    <location>
        <begin position="513"/>
        <end position="539"/>
    </location>
</feature>
<keyword evidence="4" id="KW-1003">Cell membrane</keyword>
<feature type="transmembrane region" description="Helical" evidence="8">
    <location>
        <begin position="560"/>
        <end position="581"/>
    </location>
</feature>
<feature type="transmembrane region" description="Helical" evidence="8">
    <location>
        <begin position="120"/>
        <end position="139"/>
    </location>
</feature>
<feature type="transmembrane region" description="Helical" evidence="8">
    <location>
        <begin position="633"/>
        <end position="650"/>
    </location>
</feature>
<protein>
    <submittedName>
        <fullName evidence="9">Iron-hydroxamate transporter permease subunit</fullName>
    </submittedName>
</protein>
<keyword evidence="7 8" id="KW-0472">Membrane</keyword>
<keyword evidence="6 8" id="KW-1133">Transmembrane helix</keyword>
<dbReference type="GO" id="GO:0005886">
    <property type="term" value="C:plasma membrane"/>
    <property type="evidence" value="ECO:0007669"/>
    <property type="project" value="UniProtKB-SubCell"/>
</dbReference>
<evidence type="ECO:0000256" key="3">
    <source>
        <dbReference type="ARBA" id="ARBA00022448"/>
    </source>
</evidence>
<dbReference type="NCBIfam" id="NF007866">
    <property type="entry name" value="PRK10577.1-2"/>
    <property type="match status" value="1"/>
</dbReference>
<feature type="transmembrane region" description="Helical" evidence="8">
    <location>
        <begin position="473"/>
        <end position="493"/>
    </location>
</feature>
<evidence type="ECO:0000313" key="10">
    <source>
        <dbReference type="Proteomes" id="UP000032611"/>
    </source>
</evidence>
<feature type="transmembrane region" description="Helical" evidence="8">
    <location>
        <begin position="6"/>
        <end position="28"/>
    </location>
</feature>
<feature type="transmembrane region" description="Helical" evidence="8">
    <location>
        <begin position="306"/>
        <end position="324"/>
    </location>
</feature>
<feature type="transmembrane region" description="Helical" evidence="8">
    <location>
        <begin position="345"/>
        <end position="367"/>
    </location>
</feature>
<dbReference type="RefSeq" id="WP_045680270.1">
    <property type="nucleotide sequence ID" value="NZ_CP010803.1"/>
</dbReference>
<dbReference type="AlphaFoldDB" id="A0A0D5LNN8"/>
<proteinExistence type="inferred from homology"/>
<evidence type="ECO:0000256" key="6">
    <source>
        <dbReference type="ARBA" id="ARBA00022989"/>
    </source>
</evidence>
<dbReference type="Pfam" id="PF01032">
    <property type="entry name" value="FecCD"/>
    <property type="match status" value="2"/>
</dbReference>
<dbReference type="EMBL" id="CP010803">
    <property type="protein sequence ID" value="AJY45560.1"/>
    <property type="molecule type" value="Genomic_DNA"/>
</dbReference>
<keyword evidence="10" id="KW-1185">Reference proteome</keyword>
<feature type="transmembrane region" description="Helical" evidence="8">
    <location>
        <begin position="601"/>
        <end position="621"/>
    </location>
</feature>
<feature type="transmembrane region" description="Helical" evidence="8">
    <location>
        <begin position="57"/>
        <end position="78"/>
    </location>
</feature>
<dbReference type="PANTHER" id="PTHR30472">
    <property type="entry name" value="FERRIC ENTEROBACTIN TRANSPORT SYSTEM PERMEASE PROTEIN"/>
    <property type="match status" value="1"/>
</dbReference>
<reference evidence="9 10" key="1">
    <citation type="journal article" date="2015" name="Genome Announc.">
        <title>Complete genome sequence of Martelella endophytica YC6887, which has antifungal activity associated with a halophyte.</title>
        <authorList>
            <person name="Khan A."/>
            <person name="Khan H."/>
            <person name="Chung E.J."/>
            <person name="Hossain M.T."/>
            <person name="Chung Y.R."/>
        </authorList>
    </citation>
    <scope>NUCLEOTIDE SEQUENCE [LARGE SCALE GENOMIC DNA]</scope>
    <source>
        <strain evidence="9">YC6887</strain>
    </source>
</reference>
<dbReference type="InterPro" id="IPR000522">
    <property type="entry name" value="ABC_transptr_permease_BtuC"/>
</dbReference>
<evidence type="ECO:0000256" key="4">
    <source>
        <dbReference type="ARBA" id="ARBA00022475"/>
    </source>
</evidence>
<dbReference type="STRING" id="1486262.TM49_07445"/>
<dbReference type="OrthoDB" id="9811975at2"/>
<evidence type="ECO:0000256" key="7">
    <source>
        <dbReference type="ARBA" id="ARBA00023136"/>
    </source>
</evidence>
<dbReference type="GO" id="GO:0022857">
    <property type="term" value="F:transmembrane transporter activity"/>
    <property type="evidence" value="ECO:0007669"/>
    <property type="project" value="InterPro"/>
</dbReference>
<keyword evidence="3" id="KW-0813">Transport</keyword>
<name>A0A0D5LNN8_MAREN</name>
<feature type="transmembrane region" description="Helical" evidence="8">
    <location>
        <begin position="233"/>
        <end position="266"/>
    </location>
</feature>
<keyword evidence="5 8" id="KW-0812">Transmembrane</keyword>
<feature type="transmembrane region" description="Helical" evidence="8">
    <location>
        <begin position="145"/>
        <end position="168"/>
    </location>
</feature>
<comment type="subcellular location">
    <subcellularLocation>
        <location evidence="1">Cell membrane</location>
        <topology evidence="1">Multi-pass membrane protein</topology>
    </subcellularLocation>
</comment>
<dbReference type="Gene3D" id="1.10.3470.10">
    <property type="entry name" value="ABC transporter involved in vitamin B12 uptake, BtuC"/>
    <property type="match status" value="2"/>
</dbReference>
<feature type="transmembrane region" description="Helical" evidence="8">
    <location>
        <begin position="278"/>
        <end position="300"/>
    </location>
</feature>
<evidence type="ECO:0000256" key="8">
    <source>
        <dbReference type="SAM" id="Phobius"/>
    </source>
</evidence>
<dbReference type="KEGG" id="mey:TM49_07445"/>
<evidence type="ECO:0000313" key="9">
    <source>
        <dbReference type="EMBL" id="AJY45560.1"/>
    </source>
</evidence>
<dbReference type="PATRIC" id="fig|1486262.3.peg.1536"/>
<dbReference type="SUPFAM" id="SSF81345">
    <property type="entry name" value="ABC transporter involved in vitamin B12 uptake, BtuC"/>
    <property type="match status" value="2"/>
</dbReference>
<feature type="transmembrane region" description="Helical" evidence="8">
    <location>
        <begin position="419"/>
        <end position="439"/>
    </location>
</feature>
<gene>
    <name evidence="9" type="ORF">TM49_07445</name>
</gene>
<comment type="similarity">
    <text evidence="2">Belongs to the binding-protein-dependent transport system permease family. FecCD subfamily.</text>
</comment>
<feature type="transmembrane region" description="Helical" evidence="8">
    <location>
        <begin position="445"/>
        <end position="466"/>
    </location>
</feature>
<sequence length="654" mass="66921">MRNSALAPVAALSILIVFALALTVFGYAGHVAPGRLLSALMAPDPEIFGEVYLHYGLFPRLFVALICGAALGLAGVIFQQVLKNPLAEPATLGLLSGAQLAIIIVSLASAGAGGLWARELAALVGAFAALGLVVALASSRNFSPVTLLLAGMVISFLAGATIVVLSLFHHEYLRAVFIWASGSLLQNDFSAVPALALRLIILVPLVLLLVRPLTIAGLDDASAKSLGLPVKTIRLAALLLASAISAVVVARVGVIAFVGLAAPHFASRFGAQHFARRLLLAPLFGALLLAFADGAVLTMARFIGEVPTGTLTAISGAVLLLILLKRLPAAAPQASAPQIVQSRRFPASVVLIINLLVLAGIIAFSLSETIFIDGLPVSELAAGRWPRIAASFGAGAMLALAGVVMQAMTGNPLASPESLGVSAGAGLGLIGAVFLAGSFSPPVMLVGGVAGAAVTFAFILAVARACAWSPGPVLLAGVAVGTFAAALISLVLASGDPRAAYILAWSVGPTFRATAITGLIALVLSLLSLPFVPLFARWLEILPLGNESARALGVSPGRARAVMLTFSAFLTAAATLVVGPLSFVGLMAPHMAAMLVPGRPLARAFCAVMLGALLMVTADWLGRSVDFPYEIPAGVLAAFVGGPYFLWLLYRRPA</sequence>
<dbReference type="CDD" id="cd06550">
    <property type="entry name" value="TM_ABC_iron-siderophores_like"/>
    <property type="match status" value="2"/>
</dbReference>
<accession>A0A0D5LNN8</accession>
<evidence type="ECO:0000256" key="2">
    <source>
        <dbReference type="ARBA" id="ARBA00007935"/>
    </source>
</evidence>
<evidence type="ECO:0000256" key="5">
    <source>
        <dbReference type="ARBA" id="ARBA00022692"/>
    </source>
</evidence>
<dbReference type="HOGENOM" id="CLU_013016_7_3_5"/>
<dbReference type="GO" id="GO:0033214">
    <property type="term" value="P:siderophore-iron import into cell"/>
    <property type="evidence" value="ECO:0007669"/>
    <property type="project" value="TreeGrafter"/>
</dbReference>
<dbReference type="PANTHER" id="PTHR30472:SF37">
    <property type="entry name" value="FE(3+) DICITRATE TRANSPORT SYSTEM PERMEASE PROTEIN FECD-RELATED"/>
    <property type="match status" value="1"/>
</dbReference>
<feature type="transmembrane region" description="Helical" evidence="8">
    <location>
        <begin position="387"/>
        <end position="407"/>
    </location>
</feature>
<dbReference type="InterPro" id="IPR037294">
    <property type="entry name" value="ABC_BtuC-like"/>
</dbReference>
<organism evidence="9 10">
    <name type="scientific">Martelella endophytica</name>
    <dbReference type="NCBI Taxonomy" id="1486262"/>
    <lineage>
        <taxon>Bacteria</taxon>
        <taxon>Pseudomonadati</taxon>
        <taxon>Pseudomonadota</taxon>
        <taxon>Alphaproteobacteria</taxon>
        <taxon>Hyphomicrobiales</taxon>
        <taxon>Aurantimonadaceae</taxon>
        <taxon>Martelella</taxon>
    </lineage>
</organism>
<feature type="transmembrane region" description="Helical" evidence="8">
    <location>
        <begin position="189"/>
        <end position="213"/>
    </location>
</feature>
<evidence type="ECO:0000256" key="1">
    <source>
        <dbReference type="ARBA" id="ARBA00004651"/>
    </source>
</evidence>
<dbReference type="Proteomes" id="UP000032611">
    <property type="component" value="Chromosome"/>
</dbReference>
<feature type="transmembrane region" description="Helical" evidence="8">
    <location>
        <begin position="90"/>
        <end position="108"/>
    </location>
</feature>